<dbReference type="SUPFAM" id="SSF48208">
    <property type="entry name" value="Six-hairpin glycosidases"/>
    <property type="match status" value="1"/>
</dbReference>
<keyword evidence="4" id="KW-1185">Reference proteome</keyword>
<dbReference type="GO" id="GO:0005829">
    <property type="term" value="C:cytosol"/>
    <property type="evidence" value="ECO:0007669"/>
    <property type="project" value="TreeGrafter"/>
</dbReference>
<sequence>MRNQISTIALKLLSVLILIFFAVSLQARVIDYVDVFVGTEADHGQMYPGAALPFGLVKLSPDTSSKGHAGYDYSCREIKGFSHTRLGGVGCSGAGGSVRIKPSFGMKTADTLDKSSEKAWPGFYSACFENGIKTELTVSYRVGFHRYTFPVSKEDVCILIDLSQSYAGSIDSGWEKIASDTIAGFTKGKNVCGNGFYKLYFAVKFDQCFDGIERSGKSLWSRFPSASKDRDAVIKLKVGISPVSVEKAVMECRKDLPGWDFQAPRENAEKIWEEKLGKVEIFGVSGELEEFRDLFYTCLYRSYLLPHNVTSSDGFYRPAGKQQTIRKTANQSRSFDYYSGWSSWDDYRKYSLVSLLEPDILSDIVLSALDMFAGEGIPAWAEGYWPSPSVRNEFINTIILDTIQKGLVEYDLEKAYSGIISSIDGNEQVEKPYQYYIAMKIAEILEKKQDIQKFRKKALSYKDFWAESQEDGEGNVRGFFTPDGEIVPKESVNKVDAHFYEGSLWHYRFFVPHDIYGLASLRGVGEKLADDLEYYFNSWKHMALNEPPLAYPFLFNFLGRPYQTQYWSRVYITDTVMSRYHNHGKFDSPVIRRVYKKQPAGWLETMDDDTGAMSSHFVFSAMGLFPVCMGEPYYVIGSPLFPKMVLHMKNGDLVIEAENASLSNKYIQSVSWNGKDLANTWLSYEQIKQGGKLDMVMSDTPNMQWGSDNSAAPPSLSK</sequence>
<evidence type="ECO:0000259" key="1">
    <source>
        <dbReference type="Pfam" id="PF07971"/>
    </source>
</evidence>
<dbReference type="STRING" id="1940790.L21SP3_00162"/>
<dbReference type="Proteomes" id="UP000188273">
    <property type="component" value="Chromosome"/>
</dbReference>
<feature type="domain" description="Glycosyl hydrolase family 92" evidence="1">
    <location>
        <begin position="248"/>
        <end position="423"/>
    </location>
</feature>
<dbReference type="InterPro" id="IPR014718">
    <property type="entry name" value="GH-type_carb-bd"/>
</dbReference>
<protein>
    <submittedName>
        <fullName evidence="3">Putative alpha-1,2-mannosidase</fullName>
    </submittedName>
</protein>
<dbReference type="GO" id="GO:0005975">
    <property type="term" value="P:carbohydrate metabolic process"/>
    <property type="evidence" value="ECO:0007669"/>
    <property type="project" value="InterPro"/>
</dbReference>
<dbReference type="GO" id="GO:0030246">
    <property type="term" value="F:carbohydrate binding"/>
    <property type="evidence" value="ECO:0007669"/>
    <property type="project" value="InterPro"/>
</dbReference>
<dbReference type="AlphaFoldDB" id="A0A1Q2HMF2"/>
<evidence type="ECO:0000313" key="4">
    <source>
        <dbReference type="Proteomes" id="UP000188273"/>
    </source>
</evidence>
<dbReference type="Gene3D" id="3.30.2080.10">
    <property type="entry name" value="GH92 mannosidase domain"/>
    <property type="match status" value="2"/>
</dbReference>
<dbReference type="GO" id="GO:0006516">
    <property type="term" value="P:glycoprotein catabolic process"/>
    <property type="evidence" value="ECO:0007669"/>
    <property type="project" value="TreeGrafter"/>
</dbReference>
<feature type="domain" description="Glycosyl hydrolase family 92" evidence="1">
    <location>
        <begin position="427"/>
        <end position="573"/>
    </location>
</feature>
<dbReference type="Gene3D" id="1.20.1050.60">
    <property type="entry name" value="alpha-1,2-mannosidase"/>
    <property type="match status" value="1"/>
</dbReference>
<accession>A0A1Q2HMF2</accession>
<dbReference type="PANTHER" id="PTHR12143">
    <property type="entry name" value="PEPTIDE N-GLYCANASE PNGASE -RELATED"/>
    <property type="match status" value="1"/>
</dbReference>
<organism evidence="3 4">
    <name type="scientific">Sedimentisphaera cyanobacteriorum</name>
    <dbReference type="NCBI Taxonomy" id="1940790"/>
    <lineage>
        <taxon>Bacteria</taxon>
        <taxon>Pseudomonadati</taxon>
        <taxon>Planctomycetota</taxon>
        <taxon>Phycisphaerae</taxon>
        <taxon>Sedimentisphaerales</taxon>
        <taxon>Sedimentisphaeraceae</taxon>
        <taxon>Sedimentisphaera</taxon>
    </lineage>
</organism>
<proteinExistence type="predicted"/>
<dbReference type="KEGG" id="pbu:L21SP3_00162"/>
<feature type="domain" description="Glycosyl hydrolase family 92" evidence="1">
    <location>
        <begin position="590"/>
        <end position="698"/>
    </location>
</feature>
<dbReference type="Gene3D" id="2.70.98.10">
    <property type="match status" value="1"/>
</dbReference>
<dbReference type="EMBL" id="CP019633">
    <property type="protein sequence ID" value="AQQ08386.1"/>
    <property type="molecule type" value="Genomic_DNA"/>
</dbReference>
<dbReference type="Gene3D" id="1.20.1610.10">
    <property type="entry name" value="alpha-1,2-mannosidases domains"/>
    <property type="match status" value="1"/>
</dbReference>
<gene>
    <name evidence="3" type="ORF">L21SP3_00162</name>
</gene>
<name>A0A1Q2HMF2_9BACT</name>
<dbReference type="Pfam" id="PF07971">
    <property type="entry name" value="Glyco_hydro_92"/>
    <property type="match status" value="3"/>
</dbReference>
<dbReference type="PANTHER" id="PTHR12143:SF39">
    <property type="entry name" value="SECRETED PROTEIN"/>
    <property type="match status" value="1"/>
</dbReference>
<dbReference type="GO" id="GO:0000224">
    <property type="term" value="F:peptide-N4-(N-acetyl-beta-glucosaminyl)asparagine amidase activity"/>
    <property type="evidence" value="ECO:0007669"/>
    <property type="project" value="TreeGrafter"/>
</dbReference>
<dbReference type="InterPro" id="IPR008928">
    <property type="entry name" value="6-hairpin_glycosidase_sf"/>
</dbReference>
<dbReference type="InterPro" id="IPR050883">
    <property type="entry name" value="PNGase"/>
</dbReference>
<dbReference type="InterPro" id="IPR041371">
    <property type="entry name" value="GH92_N"/>
</dbReference>
<feature type="domain" description="Glycosyl hydrolase family 92 N-terminal" evidence="2">
    <location>
        <begin position="32"/>
        <end position="213"/>
    </location>
</feature>
<dbReference type="Pfam" id="PF17678">
    <property type="entry name" value="Glyco_hydro_92N"/>
    <property type="match status" value="1"/>
</dbReference>
<evidence type="ECO:0000313" key="3">
    <source>
        <dbReference type="EMBL" id="AQQ08386.1"/>
    </source>
</evidence>
<evidence type="ECO:0000259" key="2">
    <source>
        <dbReference type="Pfam" id="PF17678"/>
    </source>
</evidence>
<dbReference type="InterPro" id="IPR012939">
    <property type="entry name" value="Glyco_hydro_92"/>
</dbReference>
<reference evidence="4" key="1">
    <citation type="submission" date="2017-02" db="EMBL/GenBank/DDBJ databases">
        <title>Comparative genomics and description of representatives of a novel lineage of planctomycetes thriving in anoxic sediments.</title>
        <authorList>
            <person name="Spring S."/>
            <person name="Bunk B."/>
            <person name="Sproer C."/>
            <person name="Klenk H.-P."/>
        </authorList>
    </citation>
    <scope>NUCLEOTIDE SEQUENCE [LARGE SCALE GENOMIC DNA]</scope>
    <source>
        <strain evidence="4">L21-RPul-D3</strain>
    </source>
</reference>